<dbReference type="PANTHER" id="PTHR43591:SF24">
    <property type="entry name" value="2-METHOXY-6-POLYPRENYL-1,4-BENZOQUINOL METHYLASE, MITOCHONDRIAL"/>
    <property type="match status" value="1"/>
</dbReference>
<dbReference type="Pfam" id="PF01209">
    <property type="entry name" value="Ubie_methyltran"/>
    <property type="match status" value="1"/>
</dbReference>
<evidence type="ECO:0000256" key="3">
    <source>
        <dbReference type="ARBA" id="ARBA00022679"/>
    </source>
</evidence>
<evidence type="ECO:0000256" key="2">
    <source>
        <dbReference type="ARBA" id="ARBA00022603"/>
    </source>
</evidence>
<keyword evidence="6" id="KW-1185">Reference proteome</keyword>
<evidence type="ECO:0000313" key="6">
    <source>
        <dbReference type="Proteomes" id="UP000064201"/>
    </source>
</evidence>
<dbReference type="GO" id="GO:0008168">
    <property type="term" value="F:methyltransferase activity"/>
    <property type="evidence" value="ECO:0007669"/>
    <property type="project" value="UniProtKB-KW"/>
</dbReference>
<gene>
    <name evidence="5" type="ORF">TVD_06980</name>
</gene>
<dbReference type="GO" id="GO:0009234">
    <property type="term" value="P:menaquinone biosynthetic process"/>
    <property type="evidence" value="ECO:0007669"/>
    <property type="project" value="UniProtKB-KW"/>
</dbReference>
<dbReference type="STRING" id="106634.TVD_06980"/>
<dbReference type="PROSITE" id="PS51608">
    <property type="entry name" value="SAM_MT_UBIE"/>
    <property type="match status" value="1"/>
</dbReference>
<dbReference type="EMBL" id="CP011367">
    <property type="protein sequence ID" value="AKJ95118.1"/>
    <property type="molecule type" value="Genomic_DNA"/>
</dbReference>
<dbReference type="CDD" id="cd02440">
    <property type="entry name" value="AdoMet_MTases"/>
    <property type="match status" value="1"/>
</dbReference>
<name>A0A0G3G1Q4_9GAMM</name>
<keyword evidence="4" id="KW-0949">S-adenosyl-L-methionine</keyword>
<dbReference type="GO" id="GO:0032259">
    <property type="term" value="P:methylation"/>
    <property type="evidence" value="ECO:0007669"/>
    <property type="project" value="UniProtKB-KW"/>
</dbReference>
<keyword evidence="2 5" id="KW-0489">Methyltransferase</keyword>
<proteinExistence type="predicted"/>
<dbReference type="SUPFAM" id="SSF53335">
    <property type="entry name" value="S-adenosyl-L-methionine-dependent methyltransferases"/>
    <property type="match status" value="1"/>
</dbReference>
<dbReference type="PANTHER" id="PTHR43591">
    <property type="entry name" value="METHYLTRANSFERASE"/>
    <property type="match status" value="1"/>
</dbReference>
<sequence>MQPTTKKPHPVLKDYYGDEASRRAYVDDLFDRTAPYYDRILRVGFFGTGQSYRRFVLKQSGLEAGMEVLDVATGTGPVAEEIRKVVGDDHLTCVDPSRGMMDVARTKMDATFVQSLGEQMPLRDQQYDRLYMGYGLRHVRDLHELFSEYFRVLKPGGRCTILEVSRPRTKFQFGLARFYFRDFVPFVGKVLTRDPDGQLLMRYFWDTIDQCVPPEDIMETLRSVGFEDVQRNVQLGVFSAYMATRPAG</sequence>
<dbReference type="PATRIC" id="fig|106634.4.peg.1427"/>
<organism evidence="5 6">
    <name type="scientific">Thioalkalivibrio versutus</name>
    <dbReference type="NCBI Taxonomy" id="106634"/>
    <lineage>
        <taxon>Bacteria</taxon>
        <taxon>Pseudomonadati</taxon>
        <taxon>Pseudomonadota</taxon>
        <taxon>Gammaproteobacteria</taxon>
        <taxon>Chromatiales</taxon>
        <taxon>Ectothiorhodospiraceae</taxon>
        <taxon>Thioalkalivibrio</taxon>
    </lineage>
</organism>
<evidence type="ECO:0000313" key="5">
    <source>
        <dbReference type="EMBL" id="AKJ95118.1"/>
    </source>
</evidence>
<dbReference type="RefSeq" id="WP_018176763.1">
    <property type="nucleotide sequence ID" value="NZ_CP011367.1"/>
</dbReference>
<keyword evidence="1" id="KW-0474">Menaquinone biosynthesis</keyword>
<accession>A0A0G3G1Q4</accession>
<keyword evidence="3 5" id="KW-0808">Transferase</keyword>
<reference evidence="5 6" key="1">
    <citation type="submission" date="2015-04" db="EMBL/GenBank/DDBJ databases">
        <title>Complete Sequence for the Genome of the Thioalkalivibrio versutus D301.</title>
        <authorList>
            <person name="Mu T."/>
            <person name="Zhou J."/>
            <person name="Xu X."/>
        </authorList>
    </citation>
    <scope>NUCLEOTIDE SEQUENCE [LARGE SCALE GENOMIC DNA]</scope>
    <source>
        <strain evidence="5 6">D301</strain>
    </source>
</reference>
<dbReference type="Proteomes" id="UP000064201">
    <property type="component" value="Chromosome"/>
</dbReference>
<evidence type="ECO:0000256" key="4">
    <source>
        <dbReference type="ARBA" id="ARBA00022691"/>
    </source>
</evidence>
<dbReference type="InterPro" id="IPR029063">
    <property type="entry name" value="SAM-dependent_MTases_sf"/>
</dbReference>
<dbReference type="AlphaFoldDB" id="A0A0G3G1Q4"/>
<evidence type="ECO:0000256" key="1">
    <source>
        <dbReference type="ARBA" id="ARBA00022428"/>
    </source>
</evidence>
<dbReference type="InterPro" id="IPR004033">
    <property type="entry name" value="UbiE/COQ5_MeTrFase"/>
</dbReference>
<dbReference type="KEGG" id="tvr:TVD_06980"/>
<dbReference type="OrthoDB" id="9808140at2"/>
<protein>
    <submittedName>
        <fullName evidence="5">Methyltransferase type 11</fullName>
    </submittedName>
</protein>
<dbReference type="Gene3D" id="3.40.50.150">
    <property type="entry name" value="Vaccinia Virus protein VP39"/>
    <property type="match status" value="1"/>
</dbReference>